<evidence type="ECO:0000256" key="1">
    <source>
        <dbReference type="ARBA" id="ARBA00000900"/>
    </source>
</evidence>
<reference evidence="14 15" key="1">
    <citation type="submission" date="2025-04" db="UniProtKB">
        <authorList>
            <consortium name="RefSeq"/>
        </authorList>
    </citation>
    <scope>IDENTIFICATION</scope>
</reference>
<dbReference type="GO" id="GO:0008270">
    <property type="term" value="F:zinc ion binding"/>
    <property type="evidence" value="ECO:0007669"/>
    <property type="project" value="UniProtKB-KW"/>
</dbReference>
<dbReference type="InterPro" id="IPR049548">
    <property type="entry name" value="Sina-like_RING"/>
</dbReference>
<comment type="similarity">
    <text evidence="3">Belongs to the SINA (Seven in absentia) family.</text>
</comment>
<evidence type="ECO:0000313" key="13">
    <source>
        <dbReference type="Proteomes" id="UP000504607"/>
    </source>
</evidence>
<comment type="catalytic activity">
    <reaction evidence="1">
        <text>S-ubiquitinyl-[E2 ubiquitin-conjugating enzyme]-L-cysteine + [acceptor protein]-L-lysine = [E2 ubiquitin-conjugating enzyme]-L-cysteine + N(6)-ubiquitinyl-[acceptor protein]-L-lysine.</text>
        <dbReference type="EC" id="2.3.2.27"/>
    </reaction>
</comment>
<evidence type="ECO:0000256" key="9">
    <source>
        <dbReference type="ARBA" id="ARBA00022833"/>
    </source>
</evidence>
<evidence type="ECO:0000256" key="6">
    <source>
        <dbReference type="ARBA" id="ARBA00022723"/>
    </source>
</evidence>
<evidence type="ECO:0000256" key="7">
    <source>
        <dbReference type="ARBA" id="ARBA00022771"/>
    </source>
</evidence>
<dbReference type="FunFam" id="2.60.210.10:FF:000004">
    <property type="entry name" value="E3 ubiquitin-protein ligase SINAT5-like"/>
    <property type="match status" value="1"/>
</dbReference>
<feature type="domain" description="RING-type" evidence="11">
    <location>
        <begin position="62"/>
        <end position="98"/>
    </location>
</feature>
<dbReference type="InterPro" id="IPR018121">
    <property type="entry name" value="7-in-absentia-prot_TRAF-dom"/>
</dbReference>
<evidence type="ECO:0000256" key="3">
    <source>
        <dbReference type="ARBA" id="ARBA00009119"/>
    </source>
</evidence>
<dbReference type="InterPro" id="IPR013010">
    <property type="entry name" value="Znf_SIAH"/>
</dbReference>
<dbReference type="SUPFAM" id="SSF49599">
    <property type="entry name" value="TRAF domain-like"/>
    <property type="match status" value="1"/>
</dbReference>
<dbReference type="PANTHER" id="PTHR10315">
    <property type="entry name" value="E3 UBIQUITIN PROTEIN LIGASE SIAH"/>
    <property type="match status" value="1"/>
</dbReference>
<dbReference type="EC" id="2.3.2.27" evidence="4"/>
<evidence type="ECO:0000256" key="2">
    <source>
        <dbReference type="ARBA" id="ARBA00004906"/>
    </source>
</evidence>
<evidence type="ECO:0000313" key="14">
    <source>
        <dbReference type="RefSeq" id="XP_010917255.1"/>
    </source>
</evidence>
<dbReference type="KEGG" id="egu:105041892"/>
<dbReference type="GO" id="GO:0005737">
    <property type="term" value="C:cytoplasm"/>
    <property type="evidence" value="ECO:0007669"/>
    <property type="project" value="InterPro"/>
</dbReference>
<dbReference type="Gene3D" id="3.30.40.10">
    <property type="entry name" value="Zinc/RING finger domain, C3HC4 (zinc finger)"/>
    <property type="match status" value="2"/>
</dbReference>
<dbReference type="InterPro" id="IPR013083">
    <property type="entry name" value="Znf_RING/FYVE/PHD"/>
</dbReference>
<dbReference type="GO" id="GO:0061630">
    <property type="term" value="F:ubiquitin protein ligase activity"/>
    <property type="evidence" value="ECO:0007669"/>
    <property type="project" value="UniProtKB-EC"/>
</dbReference>
<dbReference type="InterPro" id="IPR001841">
    <property type="entry name" value="Znf_RING"/>
</dbReference>
<keyword evidence="9" id="KW-0862">Zinc</keyword>
<accession>A0A6I9QYM9</accession>
<dbReference type="InterPro" id="IPR052088">
    <property type="entry name" value="E3_ubiquitin-ligase_SINA"/>
</dbReference>
<keyword evidence="13" id="KW-1185">Reference proteome</keyword>
<name>A0A6I9QYM9_ELAGV</name>
<dbReference type="GO" id="GO:0006511">
    <property type="term" value="P:ubiquitin-dependent protein catabolic process"/>
    <property type="evidence" value="ECO:0007669"/>
    <property type="project" value="InterPro"/>
</dbReference>
<evidence type="ECO:0000256" key="10">
    <source>
        <dbReference type="PROSITE-ProRule" id="PRU00455"/>
    </source>
</evidence>
<organism evidence="13 15">
    <name type="scientific">Elaeis guineensis var. tenera</name>
    <name type="common">Oil palm</name>
    <dbReference type="NCBI Taxonomy" id="51953"/>
    <lineage>
        <taxon>Eukaryota</taxon>
        <taxon>Viridiplantae</taxon>
        <taxon>Streptophyta</taxon>
        <taxon>Embryophyta</taxon>
        <taxon>Tracheophyta</taxon>
        <taxon>Spermatophyta</taxon>
        <taxon>Magnoliopsida</taxon>
        <taxon>Liliopsida</taxon>
        <taxon>Arecaceae</taxon>
        <taxon>Arecoideae</taxon>
        <taxon>Cocoseae</taxon>
        <taxon>Elaeidinae</taxon>
        <taxon>Elaeis</taxon>
    </lineage>
</organism>
<dbReference type="GO" id="GO:0016567">
    <property type="term" value="P:protein ubiquitination"/>
    <property type="evidence" value="ECO:0007669"/>
    <property type="project" value="UniProtKB-UniPathway"/>
</dbReference>
<keyword evidence="7 10" id="KW-0863">Zinc-finger</keyword>
<gene>
    <name evidence="14 15" type="primary">LOC105041892</name>
</gene>
<evidence type="ECO:0000313" key="15">
    <source>
        <dbReference type="RefSeq" id="XP_010917256.1"/>
    </source>
</evidence>
<dbReference type="Proteomes" id="UP000504607">
    <property type="component" value="Chromosome 3"/>
</dbReference>
<dbReference type="PROSITE" id="PS50089">
    <property type="entry name" value="ZF_RING_2"/>
    <property type="match status" value="1"/>
</dbReference>
<dbReference type="SUPFAM" id="SSF57850">
    <property type="entry name" value="RING/U-box"/>
    <property type="match status" value="1"/>
</dbReference>
<dbReference type="CDD" id="cd16571">
    <property type="entry name" value="RING-HC_SIAHs"/>
    <property type="match status" value="1"/>
</dbReference>
<dbReference type="Pfam" id="PF03145">
    <property type="entry name" value="Sina_TRAF"/>
    <property type="match status" value="1"/>
</dbReference>
<dbReference type="RefSeq" id="XP_010917255.1">
    <property type="nucleotide sequence ID" value="XM_010918953.2"/>
</dbReference>
<dbReference type="Pfam" id="PF21361">
    <property type="entry name" value="Sina_ZnF"/>
    <property type="match status" value="1"/>
</dbReference>
<evidence type="ECO:0000256" key="4">
    <source>
        <dbReference type="ARBA" id="ARBA00012483"/>
    </source>
</evidence>
<evidence type="ECO:0000259" key="11">
    <source>
        <dbReference type="PROSITE" id="PS50089"/>
    </source>
</evidence>
<dbReference type="InterPro" id="IPR008974">
    <property type="entry name" value="TRAF-like"/>
</dbReference>
<evidence type="ECO:0000256" key="5">
    <source>
        <dbReference type="ARBA" id="ARBA00022679"/>
    </source>
</evidence>
<dbReference type="UniPathway" id="UPA00143"/>
<dbReference type="AlphaFoldDB" id="A0A6I9QYM9"/>
<dbReference type="RefSeq" id="XP_073109984.1">
    <property type="nucleotide sequence ID" value="XM_073253883.1"/>
</dbReference>
<dbReference type="FunFam" id="3.30.40.10:FF:000041">
    <property type="entry name" value="E3 ubiquitin-protein ligase SINAT3"/>
    <property type="match status" value="1"/>
</dbReference>
<dbReference type="PANTHER" id="PTHR10315:SF117">
    <property type="entry name" value="RING-TYPE E3 UBIQUITIN TRANSFERASE"/>
    <property type="match status" value="1"/>
</dbReference>
<dbReference type="PROSITE" id="PS51081">
    <property type="entry name" value="ZF_SIAH"/>
    <property type="match status" value="1"/>
</dbReference>
<dbReference type="RefSeq" id="XP_010917256.1">
    <property type="nucleotide sequence ID" value="XM_010918954.3"/>
</dbReference>
<dbReference type="Gene3D" id="2.60.210.10">
    <property type="entry name" value="Apoptosis, Tumor Necrosis Factor Receptor Associated Protein 2, Chain A"/>
    <property type="match status" value="1"/>
</dbReference>
<sequence length="310" mass="35482">MASRGGACKEMFMAHVTVSDYDLSNETMDLEGRLCKPKKVTFALGVKPRVLSTKGVLDLFQCPVCSCSMYPPILQCPNGHTLCSKCKSRVNNRCPSCRHEINNIRCLALEKIAQSLDFPCSYQSQGCHEIFPYHDRLRHEHQCKFRPYNCPYAGSECSVTGDISTLMVHLTNDHKVDLHVGCTFNHRYVKSNPLEVQNATWMLTVFSCFDKHFCLHFEASQLGNEPVYMAFLQFMGEEDEAKDFSYDLEVGGNRRKLTWQGIPRSIRDSHRRVRDSHDGLLIPRNLALFFSGGDQQELKLRVMGRIWKET</sequence>
<dbReference type="OrthoDB" id="729879at2759"/>
<evidence type="ECO:0000259" key="12">
    <source>
        <dbReference type="PROSITE" id="PS51081"/>
    </source>
</evidence>
<feature type="domain" description="SIAH-type" evidence="12">
    <location>
        <begin position="115"/>
        <end position="175"/>
    </location>
</feature>
<protein>
    <recommendedName>
        <fullName evidence="4">RING-type E3 ubiquitin transferase</fullName>
        <ecNumber evidence="4">2.3.2.27</ecNumber>
    </recommendedName>
</protein>
<keyword evidence="8" id="KW-0833">Ubl conjugation pathway</keyword>
<comment type="pathway">
    <text evidence="2">Protein modification; protein ubiquitination.</text>
</comment>
<dbReference type="Pfam" id="PF21362">
    <property type="entry name" value="Sina_RING"/>
    <property type="match status" value="1"/>
</dbReference>
<proteinExistence type="inferred from homology"/>
<keyword evidence="5" id="KW-0808">Transferase</keyword>
<keyword evidence="6" id="KW-0479">Metal-binding</keyword>
<evidence type="ECO:0000256" key="8">
    <source>
        <dbReference type="ARBA" id="ARBA00022786"/>
    </source>
</evidence>
<dbReference type="GeneID" id="105041892"/>